<dbReference type="PROSITE" id="PS51354">
    <property type="entry name" value="GLUTAREDOXIN_2"/>
    <property type="match status" value="1"/>
</dbReference>
<name>A0ABV8CST4_9STRE</name>
<evidence type="ECO:0000256" key="3">
    <source>
        <dbReference type="PROSITE-ProRule" id="PRU01282"/>
    </source>
</evidence>
<dbReference type="EMBL" id="JBHRZV010000002">
    <property type="protein sequence ID" value="MFC3927090.1"/>
    <property type="molecule type" value="Genomic_DNA"/>
</dbReference>
<dbReference type="RefSeq" id="WP_380424221.1">
    <property type="nucleotide sequence ID" value="NZ_JBHRZV010000002.1"/>
</dbReference>
<dbReference type="PANTHER" id="PTHR30041:SF8">
    <property type="entry name" value="PROTEIN YFFB"/>
    <property type="match status" value="1"/>
</dbReference>
<comment type="similarity">
    <text evidence="3">Belongs to the ArsC family.</text>
</comment>
<accession>A0ABV8CST4</accession>
<keyword evidence="5" id="KW-1185">Reference proteome</keyword>
<proteinExistence type="inferred from homology"/>
<reference evidence="5" key="1">
    <citation type="journal article" date="2019" name="Int. J. Syst. Evol. Microbiol.">
        <title>The Global Catalogue of Microorganisms (GCM) 10K type strain sequencing project: providing services to taxonomists for standard genome sequencing and annotation.</title>
        <authorList>
            <consortium name="The Broad Institute Genomics Platform"/>
            <consortium name="The Broad Institute Genome Sequencing Center for Infectious Disease"/>
            <person name="Wu L."/>
            <person name="Ma J."/>
        </authorList>
    </citation>
    <scope>NUCLEOTIDE SEQUENCE [LARGE SCALE GENOMIC DNA]</scope>
    <source>
        <strain evidence="5">CCUG 67170</strain>
    </source>
</reference>
<dbReference type="InterPro" id="IPR036249">
    <property type="entry name" value="Thioredoxin-like_sf"/>
</dbReference>
<comment type="caution">
    <text evidence="4">The sequence shown here is derived from an EMBL/GenBank/DDBJ whole genome shotgun (WGS) entry which is preliminary data.</text>
</comment>
<keyword evidence="1" id="KW-1015">Disulfide bond</keyword>
<dbReference type="PANTHER" id="PTHR30041">
    <property type="entry name" value="ARSENATE REDUCTASE"/>
    <property type="match status" value="1"/>
</dbReference>
<evidence type="ECO:0000256" key="2">
    <source>
        <dbReference type="ARBA" id="ARBA00023284"/>
    </source>
</evidence>
<gene>
    <name evidence="4" type="ORF">ACFORF_00385</name>
</gene>
<dbReference type="InterPro" id="IPR006504">
    <property type="entry name" value="Tscrpt_reg_Spx/MgsR"/>
</dbReference>
<evidence type="ECO:0000256" key="1">
    <source>
        <dbReference type="ARBA" id="ARBA00023157"/>
    </source>
</evidence>
<protein>
    <submittedName>
        <fullName evidence="4">Spx/MgsR family RNA polymerase-binding regulatory protein</fullName>
    </submittedName>
</protein>
<dbReference type="Gene3D" id="3.40.30.10">
    <property type="entry name" value="Glutaredoxin"/>
    <property type="match status" value="1"/>
</dbReference>
<dbReference type="InterPro" id="IPR006660">
    <property type="entry name" value="Arsenate_reductase-like"/>
</dbReference>
<organism evidence="4 5">
    <name type="scientific">Streptococcus caprae</name>
    <dbReference type="NCBI Taxonomy" id="1640501"/>
    <lineage>
        <taxon>Bacteria</taxon>
        <taxon>Bacillati</taxon>
        <taxon>Bacillota</taxon>
        <taxon>Bacilli</taxon>
        <taxon>Lactobacillales</taxon>
        <taxon>Streptococcaceae</taxon>
        <taxon>Streptococcus</taxon>
    </lineage>
</organism>
<keyword evidence="2" id="KW-0676">Redox-active center</keyword>
<evidence type="ECO:0000313" key="5">
    <source>
        <dbReference type="Proteomes" id="UP001595807"/>
    </source>
</evidence>
<dbReference type="NCBIfam" id="TIGR01617">
    <property type="entry name" value="arsC_related"/>
    <property type="match status" value="1"/>
</dbReference>
<dbReference type="SUPFAM" id="SSF52833">
    <property type="entry name" value="Thioredoxin-like"/>
    <property type="match status" value="1"/>
</dbReference>
<evidence type="ECO:0000313" key="4">
    <source>
        <dbReference type="EMBL" id="MFC3927090.1"/>
    </source>
</evidence>
<dbReference type="Pfam" id="PF03960">
    <property type="entry name" value="ArsC"/>
    <property type="match status" value="1"/>
</dbReference>
<dbReference type="PROSITE" id="PS51353">
    <property type="entry name" value="ARSC"/>
    <property type="match status" value="1"/>
</dbReference>
<sequence>MSYIFYEYPKCTTCKKAKKELTELGVEFEAIDIKENPPSVAFLKDLLTASNVPLKSFFNTSGNSYRALGLKDKFDTLTIEEALELLAADGMLIKRPILIKDDKVLQVGYKTVYEALGV</sequence>
<dbReference type="Proteomes" id="UP001595807">
    <property type="component" value="Unassembled WGS sequence"/>
</dbReference>